<feature type="signal peptide" evidence="4">
    <location>
        <begin position="1"/>
        <end position="20"/>
    </location>
</feature>
<dbReference type="InterPro" id="IPR001547">
    <property type="entry name" value="Glyco_hydro_5"/>
</dbReference>
<dbReference type="GO" id="GO:0008422">
    <property type="term" value="F:beta-glucosidase activity"/>
    <property type="evidence" value="ECO:0007669"/>
    <property type="project" value="TreeGrafter"/>
</dbReference>
<organism evidence="6 7">
    <name type="scientific">Oceanipulchritudo coccoides</name>
    <dbReference type="NCBI Taxonomy" id="2706888"/>
    <lineage>
        <taxon>Bacteria</taxon>
        <taxon>Pseudomonadati</taxon>
        <taxon>Verrucomicrobiota</taxon>
        <taxon>Opitutia</taxon>
        <taxon>Puniceicoccales</taxon>
        <taxon>Oceanipulchritudinaceae</taxon>
        <taxon>Oceanipulchritudo</taxon>
    </lineage>
</organism>
<comment type="caution">
    <text evidence="6">The sequence shown here is derived from an EMBL/GenBank/DDBJ whole genome shotgun (WGS) entry which is preliminary data.</text>
</comment>
<dbReference type="InterPro" id="IPR008979">
    <property type="entry name" value="Galactose-bd-like_sf"/>
</dbReference>
<dbReference type="AlphaFoldDB" id="A0A6B2M2N1"/>
<dbReference type="PROSITE" id="PS51175">
    <property type="entry name" value="CBM6"/>
    <property type="match status" value="1"/>
</dbReference>
<sequence length="807" mass="87597">MKIHYTISLASLFFAVSLSAQDTVVLHNWQFNDPASTPVFDGALNTGQEAGADSEDWLGTSTDGAGNWHVTGTTGNKFGGYWLQSTQLPYQADQVIVEWAYSSWDWGSATLSPNIGFGLLTPVSGENGSATILRNGTSLRVRDSISTDVINFQSNTIDSSAIPSPRVPLDQSTGLEIPGAPALAAGDSLKFRYTVDFSGTTATYTIDYGINSGAYFTIFTGTWPWGQVDAVRIQAANAEVSNSIKVDYLKASAVSAPSTGGSGSTDFSASIQRRALGINQFLITWPSRTGMTYSVQSSSDLSGFGDQSTGLQATPPLNEWWVDFDPSGGPWFYRVGQIEPPATGARAAAQALNKRLFRGNNFMASKSMNDQGAEEDYALLNASHFNHCRIGYKMDEVAGPAPGHLIPASEMNVLQKMVDWCLDEGLIAIVDPVHNWANNNDPAQEYNDTPEDRLKLQRIWEQVAAHFAGYDLDKVVFEIMNEPHGEDNVATIINIGLTAIRGVAGNEERIVIVSGDGFSTRQALIDALDNDEIPSNDNYLIGTFHYYDPRPFTKQLNEDISWGTPAEFSTTPSDFDEVVAANEAWATRNATDPLPLYLGEFGVNNDADNWNEDRERWLSWIRMQAEARDISWAHWNMYNNSDSSKGMGPWTSSEQNNPSLRTFDAAPLEALVGRYEFEDGSTGGGVVSSDLLPGFTGSGYAAYPETTGLGTWARVDGIYIPTTGSYVVNIHYASAIERTVRLVSSAQTLTNVVFPSTGSNDSWATLQVEINFSGSTSADIGNESLKVVADPDVGPNLDWLHVTAPSP</sequence>
<evidence type="ECO:0000256" key="4">
    <source>
        <dbReference type="SAM" id="SignalP"/>
    </source>
</evidence>
<name>A0A6B2M2N1_9BACT</name>
<reference evidence="6 7" key="1">
    <citation type="submission" date="2020-02" db="EMBL/GenBank/DDBJ databases">
        <title>Albibacoteraceae fam. nov., the first described family within the subdivision 4 Verrucomicrobia.</title>
        <authorList>
            <person name="Xi F."/>
        </authorList>
    </citation>
    <scope>NUCLEOTIDE SEQUENCE [LARGE SCALE GENOMIC DNA]</scope>
    <source>
        <strain evidence="6 7">CK1056</strain>
    </source>
</reference>
<evidence type="ECO:0000259" key="5">
    <source>
        <dbReference type="PROSITE" id="PS51175"/>
    </source>
</evidence>
<dbReference type="PANTHER" id="PTHR31297:SF17">
    <property type="entry name" value="ENDOGLUCANASE"/>
    <property type="match status" value="1"/>
</dbReference>
<dbReference type="InterPro" id="IPR018087">
    <property type="entry name" value="Glyco_hydro_5_CS"/>
</dbReference>
<dbReference type="PROSITE" id="PS00659">
    <property type="entry name" value="GLYCOSYL_HYDROL_F5"/>
    <property type="match status" value="1"/>
</dbReference>
<dbReference type="GO" id="GO:0030246">
    <property type="term" value="F:carbohydrate binding"/>
    <property type="evidence" value="ECO:0007669"/>
    <property type="project" value="InterPro"/>
</dbReference>
<evidence type="ECO:0000256" key="3">
    <source>
        <dbReference type="ARBA" id="ARBA00023295"/>
    </source>
</evidence>
<dbReference type="GO" id="GO:0009986">
    <property type="term" value="C:cell surface"/>
    <property type="evidence" value="ECO:0007669"/>
    <property type="project" value="TreeGrafter"/>
</dbReference>
<evidence type="ECO:0000313" key="7">
    <source>
        <dbReference type="Proteomes" id="UP000478417"/>
    </source>
</evidence>
<dbReference type="PANTHER" id="PTHR31297">
    <property type="entry name" value="GLUCAN ENDO-1,6-BETA-GLUCOSIDASE B"/>
    <property type="match status" value="1"/>
</dbReference>
<dbReference type="Pfam" id="PF00150">
    <property type="entry name" value="Cellulase"/>
    <property type="match status" value="1"/>
</dbReference>
<dbReference type="Gene3D" id="2.60.120.260">
    <property type="entry name" value="Galactose-binding domain-like"/>
    <property type="match status" value="1"/>
</dbReference>
<dbReference type="SUPFAM" id="SSF51445">
    <property type="entry name" value="(Trans)glycosidases"/>
    <property type="match status" value="1"/>
</dbReference>
<proteinExistence type="predicted"/>
<keyword evidence="7" id="KW-1185">Reference proteome</keyword>
<dbReference type="RefSeq" id="WP_163966432.1">
    <property type="nucleotide sequence ID" value="NZ_JAAGNX010000003.1"/>
</dbReference>
<dbReference type="InterPro" id="IPR005084">
    <property type="entry name" value="CBM6"/>
</dbReference>
<dbReference type="InterPro" id="IPR050386">
    <property type="entry name" value="Glycosyl_hydrolase_5"/>
</dbReference>
<dbReference type="GO" id="GO:0005576">
    <property type="term" value="C:extracellular region"/>
    <property type="evidence" value="ECO:0007669"/>
    <property type="project" value="TreeGrafter"/>
</dbReference>
<keyword evidence="2 6" id="KW-0378">Hydrolase</keyword>
<evidence type="ECO:0000313" key="6">
    <source>
        <dbReference type="EMBL" id="NDV63208.1"/>
    </source>
</evidence>
<dbReference type="Proteomes" id="UP000478417">
    <property type="component" value="Unassembled WGS sequence"/>
</dbReference>
<gene>
    <name evidence="6" type="ORF">G0Q06_12150</name>
</gene>
<protein>
    <submittedName>
        <fullName evidence="6">Cellulase family glycosylhydrolase</fullName>
    </submittedName>
</protein>
<evidence type="ECO:0000256" key="1">
    <source>
        <dbReference type="ARBA" id="ARBA00022729"/>
    </source>
</evidence>
<dbReference type="Gene3D" id="3.20.20.80">
    <property type="entry name" value="Glycosidases"/>
    <property type="match status" value="1"/>
</dbReference>
<dbReference type="GO" id="GO:0009251">
    <property type="term" value="P:glucan catabolic process"/>
    <property type="evidence" value="ECO:0007669"/>
    <property type="project" value="TreeGrafter"/>
</dbReference>
<accession>A0A6B2M2N1</accession>
<keyword evidence="1 4" id="KW-0732">Signal</keyword>
<dbReference type="EMBL" id="JAAGNX010000003">
    <property type="protein sequence ID" value="NDV63208.1"/>
    <property type="molecule type" value="Genomic_DNA"/>
</dbReference>
<dbReference type="SUPFAM" id="SSF49785">
    <property type="entry name" value="Galactose-binding domain-like"/>
    <property type="match status" value="1"/>
</dbReference>
<evidence type="ECO:0000256" key="2">
    <source>
        <dbReference type="ARBA" id="ARBA00022801"/>
    </source>
</evidence>
<dbReference type="InterPro" id="IPR017853">
    <property type="entry name" value="GH"/>
</dbReference>
<keyword evidence="3" id="KW-0326">Glycosidase</keyword>
<feature type="domain" description="CBM6" evidence="5">
    <location>
        <begin position="673"/>
        <end position="803"/>
    </location>
</feature>
<feature type="chain" id="PRO_5025573557" evidence="4">
    <location>
        <begin position="21"/>
        <end position="807"/>
    </location>
</feature>